<feature type="transmembrane region" description="Helical" evidence="2">
    <location>
        <begin position="139"/>
        <end position="159"/>
    </location>
</feature>
<protein>
    <submittedName>
        <fullName evidence="3">Uncharacterized protein</fullName>
    </submittedName>
</protein>
<sequence length="463" mass="53573">MFDPSDQGTPYTAIKGVMHLIYAIQNSPDPGTGIIPLVEYAKNLLGPKIPDSIIYWNLGNQNGLFGGYPSRWDIAPSIAFAVIFFILAVMHLVIFGINFSRGHYFWITFIWGLNACMKVMGFSMRAYWSYDITRVKLGLASEVFCIIPFVIMVSFNLILAQRLFTWRHPVGGSRWLFWNFMFALYGFVCILLVVTIIASFFPYLYFLSYRAYFQYQQVVMATCILIIAYSLTSIALIALSYWAPTKKDENLYTYQPWWIESFHPFYFVQPFAAQKAEETFMKRNHNHRHAVRVIASTHHHYNVVEGLNNQRGDLKHNKSILILCASTLLIFVGTILRTIVVFQAKPIRLDKTVTKPVVMYIVWGLFEVFVNLLYLVGRVDLRFYRPDNLPPKVRAIITAEQTYYPSEDEDEDERASFDEDYEAGPQSLSSDGYKFNNNVSGSKPPYPYEEKKEKDDNESEFNF</sequence>
<dbReference type="KEGG" id="pic:PICST_62360"/>
<keyword evidence="2" id="KW-1133">Transmembrane helix</keyword>
<feature type="transmembrane region" description="Helical" evidence="2">
    <location>
        <begin position="74"/>
        <end position="97"/>
    </location>
</feature>
<feature type="transmembrane region" description="Helical" evidence="2">
    <location>
        <begin position="320"/>
        <end position="342"/>
    </location>
</feature>
<feature type="region of interest" description="Disordered" evidence="1">
    <location>
        <begin position="404"/>
        <end position="463"/>
    </location>
</feature>
<dbReference type="PANTHER" id="PTHR35184:SF1">
    <property type="entry name" value="INTEGRAL MEMBRANE PROTEIN"/>
    <property type="match status" value="1"/>
</dbReference>
<evidence type="ECO:0000313" key="3">
    <source>
        <dbReference type="EMBL" id="ABN67952.1"/>
    </source>
</evidence>
<accession>A3LYB3</accession>
<dbReference type="EMBL" id="CP000500">
    <property type="protein sequence ID" value="ABN67952.1"/>
    <property type="molecule type" value="Genomic_DNA"/>
</dbReference>
<dbReference type="STRING" id="322104.A3LYB3"/>
<keyword evidence="2" id="KW-0812">Transmembrane</keyword>
<evidence type="ECO:0000256" key="2">
    <source>
        <dbReference type="SAM" id="Phobius"/>
    </source>
</evidence>
<feature type="transmembrane region" description="Helical" evidence="2">
    <location>
        <begin position="218"/>
        <end position="242"/>
    </location>
</feature>
<feature type="compositionally biased region" description="Polar residues" evidence="1">
    <location>
        <begin position="426"/>
        <end position="441"/>
    </location>
</feature>
<dbReference type="OrthoDB" id="3357002at2759"/>
<feature type="transmembrane region" description="Helical" evidence="2">
    <location>
        <begin position="104"/>
        <end position="127"/>
    </location>
</feature>
<keyword evidence="2" id="KW-0472">Membrane</keyword>
<name>A3LYB3_PICST</name>
<keyword evidence="4" id="KW-1185">Reference proteome</keyword>
<dbReference type="InterPro" id="IPR021460">
    <property type="entry name" value="DUF3112"/>
</dbReference>
<feature type="transmembrane region" description="Helical" evidence="2">
    <location>
        <begin position="180"/>
        <end position="206"/>
    </location>
</feature>
<feature type="transmembrane region" description="Helical" evidence="2">
    <location>
        <begin position="357"/>
        <end position="376"/>
    </location>
</feature>
<proteinExistence type="predicted"/>
<dbReference type="Proteomes" id="UP000002258">
    <property type="component" value="Chromosome 6"/>
</dbReference>
<evidence type="ECO:0000313" key="4">
    <source>
        <dbReference type="Proteomes" id="UP000002258"/>
    </source>
</evidence>
<dbReference type="InParanoid" id="A3LYB3"/>
<gene>
    <name evidence="3" type="ORF">PICST_62360</name>
</gene>
<dbReference type="HOGENOM" id="CLU_042296_0_0_1"/>
<dbReference type="PANTHER" id="PTHR35184">
    <property type="entry name" value="YALI0C10208P"/>
    <property type="match status" value="1"/>
</dbReference>
<reference evidence="3 4" key="1">
    <citation type="journal article" date="2007" name="Nat. Biotechnol.">
        <title>Genome sequence of the lignocellulose-bioconverting and xylose-fermenting yeast Pichia stipitis.</title>
        <authorList>
            <person name="Jeffries T.W."/>
            <person name="Grigoriev I.V."/>
            <person name="Grimwood J."/>
            <person name="Laplaza J.M."/>
            <person name="Aerts A."/>
            <person name="Salamov A."/>
            <person name="Schmutz J."/>
            <person name="Lindquist E."/>
            <person name="Dehal P."/>
            <person name="Shapiro H."/>
            <person name="Jin Y.S."/>
            <person name="Passoth V."/>
            <person name="Richardson P.M."/>
        </authorList>
    </citation>
    <scope>NUCLEOTIDE SEQUENCE [LARGE SCALE GENOMIC DNA]</scope>
    <source>
        <strain evidence="4">ATCC 58785 / CBS 6054 / NBRC 10063 / NRRL Y-11545</strain>
    </source>
</reference>
<evidence type="ECO:0000256" key="1">
    <source>
        <dbReference type="SAM" id="MobiDB-lite"/>
    </source>
</evidence>
<dbReference type="Pfam" id="PF11309">
    <property type="entry name" value="DUF3112"/>
    <property type="match status" value="1"/>
</dbReference>
<dbReference type="eggNOG" id="ENOG502S0ZE">
    <property type="taxonomic scope" value="Eukaryota"/>
</dbReference>
<organism evidence="3 4">
    <name type="scientific">Scheffersomyces stipitis (strain ATCC 58785 / CBS 6054 / NBRC 10063 / NRRL Y-11545)</name>
    <name type="common">Yeast</name>
    <name type="synonym">Pichia stipitis</name>
    <dbReference type="NCBI Taxonomy" id="322104"/>
    <lineage>
        <taxon>Eukaryota</taxon>
        <taxon>Fungi</taxon>
        <taxon>Dikarya</taxon>
        <taxon>Ascomycota</taxon>
        <taxon>Saccharomycotina</taxon>
        <taxon>Pichiomycetes</taxon>
        <taxon>Debaryomycetaceae</taxon>
        <taxon>Scheffersomyces</taxon>
    </lineage>
</organism>
<feature type="compositionally biased region" description="Acidic residues" evidence="1">
    <location>
        <begin position="406"/>
        <end position="422"/>
    </location>
</feature>
<dbReference type="GeneID" id="4840271"/>
<dbReference type="RefSeq" id="XP_001385981.1">
    <property type="nucleotide sequence ID" value="XM_001385944.1"/>
</dbReference>
<dbReference type="OMA" id="ELRYTYQ"/>
<dbReference type="AlphaFoldDB" id="A3LYB3"/>